<evidence type="ECO:0000256" key="3">
    <source>
        <dbReference type="ARBA" id="ARBA00011970"/>
    </source>
</evidence>
<feature type="repeat" description="TPR" evidence="8">
    <location>
        <begin position="8"/>
        <end position="41"/>
    </location>
</feature>
<comment type="pathway">
    <text evidence="1">Protein modification; protein glycosylation.</text>
</comment>
<dbReference type="SUPFAM" id="SSF48452">
    <property type="entry name" value="TPR-like"/>
    <property type="match status" value="1"/>
</dbReference>
<dbReference type="Gene3D" id="3.40.50.11380">
    <property type="match status" value="1"/>
</dbReference>
<accession>A0A8D5JYK7</accession>
<evidence type="ECO:0000256" key="1">
    <source>
        <dbReference type="ARBA" id="ARBA00004922"/>
    </source>
</evidence>
<dbReference type="EC" id="2.4.1.255" evidence="3"/>
<dbReference type="PANTHER" id="PTHR44366:SF1">
    <property type="entry name" value="UDP-N-ACETYLGLUCOSAMINE--PEPTIDE N-ACETYLGLUCOSAMINYLTRANSFERASE 110 KDA SUBUNIT"/>
    <property type="match status" value="1"/>
</dbReference>
<gene>
    <name evidence="10" type="ORF">ZMTM_10510</name>
</gene>
<dbReference type="EMBL" id="AP024110">
    <property type="protein sequence ID" value="BCM24792.1"/>
    <property type="molecule type" value="Genomic_DNA"/>
</dbReference>
<evidence type="ECO:0000313" key="11">
    <source>
        <dbReference type="Proteomes" id="UP000826722"/>
    </source>
</evidence>
<feature type="domain" description="O-GlcNAc transferase C-terminal" evidence="9">
    <location>
        <begin position="480"/>
        <end position="669"/>
    </location>
</feature>
<dbReference type="Pfam" id="PF13844">
    <property type="entry name" value="Glyco_transf_41"/>
    <property type="match status" value="2"/>
</dbReference>
<dbReference type="Gene3D" id="3.40.50.2000">
    <property type="entry name" value="Glycogen Phosphorylase B"/>
    <property type="match status" value="1"/>
</dbReference>
<keyword evidence="7 8" id="KW-0802">TPR repeat</keyword>
<keyword evidence="6" id="KW-0677">Repeat</keyword>
<keyword evidence="5" id="KW-0808">Transferase</keyword>
<dbReference type="PANTHER" id="PTHR44366">
    <property type="entry name" value="UDP-N-ACETYLGLUCOSAMINE--PEPTIDE N-ACETYLGLUCOSAMINYLTRANSFERASE 110 KDA SUBUNIT"/>
    <property type="match status" value="1"/>
</dbReference>
<dbReference type="Proteomes" id="UP000826722">
    <property type="component" value="Chromosome"/>
</dbReference>
<dbReference type="InterPro" id="IPR019734">
    <property type="entry name" value="TPR_rpt"/>
</dbReference>
<organism evidence="10 11">
    <name type="scientific">Methyloradius palustris</name>
    <dbReference type="NCBI Taxonomy" id="2778876"/>
    <lineage>
        <taxon>Bacteria</taxon>
        <taxon>Pseudomonadati</taxon>
        <taxon>Pseudomonadota</taxon>
        <taxon>Betaproteobacteria</taxon>
        <taxon>Nitrosomonadales</taxon>
        <taxon>Methylophilaceae</taxon>
        <taxon>Methyloradius</taxon>
    </lineage>
</organism>
<dbReference type="Pfam" id="PF13181">
    <property type="entry name" value="TPR_8"/>
    <property type="match status" value="1"/>
</dbReference>
<protein>
    <recommendedName>
        <fullName evidence="3">protein O-GlcNAc transferase</fullName>
        <ecNumber evidence="3">2.4.1.255</ecNumber>
    </recommendedName>
</protein>
<dbReference type="PROSITE" id="PS50005">
    <property type="entry name" value="TPR"/>
    <property type="match status" value="2"/>
</dbReference>
<reference evidence="10" key="1">
    <citation type="journal article" date="2021" name="Arch. Microbiol.">
        <title>Methyloradius palustris gen. nov., sp. nov., a methanol-oxidizing bacterium isolated from snow.</title>
        <authorList>
            <person name="Miyadera T."/>
            <person name="Kojima H."/>
            <person name="Fukui M."/>
        </authorList>
    </citation>
    <scope>NUCLEOTIDE SEQUENCE</scope>
    <source>
        <strain evidence="10">Zm11</strain>
    </source>
</reference>
<proteinExistence type="inferred from homology"/>
<dbReference type="GO" id="GO:0006493">
    <property type="term" value="P:protein O-linked glycosylation"/>
    <property type="evidence" value="ECO:0007669"/>
    <property type="project" value="InterPro"/>
</dbReference>
<dbReference type="KEGG" id="mpau:ZMTM_10510"/>
<dbReference type="SMART" id="SM00028">
    <property type="entry name" value="TPR"/>
    <property type="match status" value="5"/>
</dbReference>
<comment type="similarity">
    <text evidence="2">Belongs to the glycosyltransferase 41 family. O-GlcNAc transferase subfamily.</text>
</comment>
<evidence type="ECO:0000313" key="10">
    <source>
        <dbReference type="EMBL" id="BCM24792.1"/>
    </source>
</evidence>
<feature type="repeat" description="TPR" evidence="8">
    <location>
        <begin position="75"/>
        <end position="108"/>
    </location>
</feature>
<evidence type="ECO:0000256" key="8">
    <source>
        <dbReference type="PROSITE-ProRule" id="PRU00339"/>
    </source>
</evidence>
<name>A0A8D5JYK7_9PROT</name>
<evidence type="ECO:0000256" key="7">
    <source>
        <dbReference type="ARBA" id="ARBA00022803"/>
    </source>
</evidence>
<evidence type="ECO:0000256" key="5">
    <source>
        <dbReference type="ARBA" id="ARBA00022679"/>
    </source>
</evidence>
<evidence type="ECO:0000256" key="6">
    <source>
        <dbReference type="ARBA" id="ARBA00022737"/>
    </source>
</evidence>
<dbReference type="Pfam" id="PF13424">
    <property type="entry name" value="TPR_12"/>
    <property type="match status" value="1"/>
</dbReference>
<dbReference type="RefSeq" id="WP_221765287.1">
    <property type="nucleotide sequence ID" value="NZ_AP024110.1"/>
</dbReference>
<dbReference type="InterPro" id="IPR011990">
    <property type="entry name" value="TPR-like_helical_dom_sf"/>
</dbReference>
<sequence length="695" mass="79258">MSSTEKTLQYWFNLGSTLHQQHRLNEALIAFQSALELSRTPTTLSAVATLYSERMRFEEALPYALEALSLLPCHPQLIGNLAVLEAHLDKYEDALEHYNQALELAPNLAIALINRGAVLTKLGKRKEALAHNKNALERLPEIFQTYFNYADNLITIFKYHEALNICEAGLKIEPKQAQLNLQRGICLAALQRLDEANQAIALAREYDPAVLMDYLTQLKTTQEAKAIRVDARHLYLESKYREKKVCYWENLDAYESFMEKQLAPENLGDSPFKSAGYAFEILSSRLNNTYRLMIGHLISTNHKIGIQKSGLKPIEHVRKTKPKIRIAYISPDFRQHATSILTCQIYGLHDRNQFEVYAYSLYNNKKTDHYRIDIEQSCDVFLDVASMSVPEIAAKIAEDEIDILIDLAGYTTHSRPELFALKPAPLQMQYLGYQATTGADFIDYTMVDDVLCTNGTDHYWQEKLVRLPGSLWPYDIAISNSATLFKRDQYGLPDDGFVFCSLNNSYKIEPLVFNVWMNLLKAMPQSVLWLLTDNLETEENLMQEAETSGVSKSRLVFAHRTSLAEHVGRLQLADLFLDSRWHNAHTTGAEALWQGLPMITCMSEQTSSRGAGSLLYALEMPELVVDSFKAYEELAIFYATHPPEYLAMREKLKAKRYTAPLFDIKLKVKHLECAYNMAWERYQAGLPPEAIHVPI</sequence>
<dbReference type="InterPro" id="IPR037919">
    <property type="entry name" value="OGT"/>
</dbReference>
<dbReference type="InterPro" id="IPR029489">
    <property type="entry name" value="OGT/SEC/SPY_C"/>
</dbReference>
<dbReference type="Gene3D" id="1.25.40.10">
    <property type="entry name" value="Tetratricopeptide repeat domain"/>
    <property type="match status" value="2"/>
</dbReference>
<evidence type="ECO:0000259" key="9">
    <source>
        <dbReference type="Pfam" id="PF13844"/>
    </source>
</evidence>
<evidence type="ECO:0000256" key="2">
    <source>
        <dbReference type="ARBA" id="ARBA00005386"/>
    </source>
</evidence>
<dbReference type="PROSITE" id="PS50293">
    <property type="entry name" value="TPR_REGION"/>
    <property type="match status" value="1"/>
</dbReference>
<keyword evidence="4" id="KW-0328">Glycosyltransferase</keyword>
<feature type="domain" description="O-GlcNAc transferase C-terminal" evidence="9">
    <location>
        <begin position="311"/>
        <end position="470"/>
    </location>
</feature>
<keyword evidence="11" id="KW-1185">Reference proteome</keyword>
<evidence type="ECO:0000256" key="4">
    <source>
        <dbReference type="ARBA" id="ARBA00022676"/>
    </source>
</evidence>
<dbReference type="AlphaFoldDB" id="A0A8D5JYK7"/>
<dbReference type="GO" id="GO:0097363">
    <property type="term" value="F:protein O-acetylglucosaminyltransferase activity"/>
    <property type="evidence" value="ECO:0007669"/>
    <property type="project" value="UniProtKB-EC"/>
</dbReference>